<name>A0AAN6WZC8_9PEZI</name>
<feature type="region of interest" description="Disordered" evidence="10">
    <location>
        <begin position="449"/>
        <end position="472"/>
    </location>
</feature>
<keyword evidence="4" id="KW-0641">Proline biosynthesis</keyword>
<dbReference type="FunFam" id="3.40.1160.10:FF:000020">
    <property type="entry name" value="Glutamate 5-kinase"/>
    <property type="match status" value="1"/>
</dbReference>
<comment type="similarity">
    <text evidence="9">Belongs to the glutamate 5-kinase family.</text>
</comment>
<feature type="domain" description="PUA" evidence="11">
    <location>
        <begin position="323"/>
        <end position="421"/>
    </location>
</feature>
<dbReference type="GO" id="GO:0005524">
    <property type="term" value="F:ATP binding"/>
    <property type="evidence" value="ECO:0007669"/>
    <property type="project" value="UniProtKB-KW"/>
</dbReference>
<dbReference type="GO" id="GO:1901607">
    <property type="term" value="P:alpha-amino acid biosynthetic process"/>
    <property type="evidence" value="ECO:0007669"/>
    <property type="project" value="UniProtKB-ARBA"/>
</dbReference>
<feature type="region of interest" description="Disordered" evidence="10">
    <location>
        <begin position="253"/>
        <end position="275"/>
    </location>
</feature>
<dbReference type="Gene3D" id="3.40.1160.10">
    <property type="entry name" value="Acetylglutamate kinase-like"/>
    <property type="match status" value="2"/>
</dbReference>
<dbReference type="NCBIfam" id="TIGR01027">
    <property type="entry name" value="proB"/>
    <property type="match status" value="1"/>
</dbReference>
<dbReference type="FunFam" id="2.30.130.10:FF:000008">
    <property type="entry name" value="Glutamate 5-kinase"/>
    <property type="match status" value="1"/>
</dbReference>
<dbReference type="SUPFAM" id="SSF53633">
    <property type="entry name" value="Carbamate kinase-like"/>
    <property type="match status" value="1"/>
</dbReference>
<dbReference type="AlphaFoldDB" id="A0AAN6WZC8"/>
<dbReference type="InterPro" id="IPR001057">
    <property type="entry name" value="Glu/AcGlu_kinase"/>
</dbReference>
<dbReference type="HAMAP" id="MF_00456">
    <property type="entry name" value="ProB"/>
    <property type="match status" value="1"/>
</dbReference>
<dbReference type="InterPro" id="IPR015947">
    <property type="entry name" value="PUA-like_sf"/>
</dbReference>
<dbReference type="EMBL" id="MU864366">
    <property type="protein sequence ID" value="KAK4190423.1"/>
    <property type="molecule type" value="Genomic_DNA"/>
</dbReference>
<comment type="caution">
    <text evidence="12">The sequence shown here is derived from an EMBL/GenBank/DDBJ whole genome shotgun (WGS) entry which is preliminary data.</text>
</comment>
<feature type="compositionally biased region" description="Basic and acidic residues" evidence="10">
    <location>
        <begin position="463"/>
        <end position="472"/>
    </location>
</feature>
<evidence type="ECO:0000256" key="3">
    <source>
        <dbReference type="ARBA" id="ARBA00022605"/>
    </source>
</evidence>
<dbReference type="SUPFAM" id="SSF88697">
    <property type="entry name" value="PUA domain-like"/>
    <property type="match status" value="1"/>
</dbReference>
<evidence type="ECO:0000256" key="7">
    <source>
        <dbReference type="ARBA" id="ARBA00022777"/>
    </source>
</evidence>
<evidence type="ECO:0000256" key="9">
    <source>
        <dbReference type="ARBA" id="ARBA00061601"/>
    </source>
</evidence>
<dbReference type="InterPro" id="IPR005715">
    <property type="entry name" value="Glu_5kinase/COase_Synthase"/>
</dbReference>
<dbReference type="SMART" id="SM00359">
    <property type="entry name" value="PUA"/>
    <property type="match status" value="1"/>
</dbReference>
<dbReference type="InterPro" id="IPR036393">
    <property type="entry name" value="AceGlu_kinase-like_sf"/>
</dbReference>
<dbReference type="GO" id="GO:0005829">
    <property type="term" value="C:cytosol"/>
    <property type="evidence" value="ECO:0007669"/>
    <property type="project" value="TreeGrafter"/>
</dbReference>
<dbReference type="InterPro" id="IPR001048">
    <property type="entry name" value="Asp/Glu/Uridylate_kinase"/>
</dbReference>
<gene>
    <name evidence="12" type="ORF">QBC35DRAFT_81327</name>
</gene>
<evidence type="ECO:0000256" key="10">
    <source>
        <dbReference type="SAM" id="MobiDB-lite"/>
    </source>
</evidence>
<evidence type="ECO:0000313" key="12">
    <source>
        <dbReference type="EMBL" id="KAK4190423.1"/>
    </source>
</evidence>
<dbReference type="GO" id="GO:0004349">
    <property type="term" value="F:glutamate 5-kinase activity"/>
    <property type="evidence" value="ECO:0007669"/>
    <property type="project" value="InterPro"/>
</dbReference>
<dbReference type="Pfam" id="PF01472">
    <property type="entry name" value="PUA"/>
    <property type="match status" value="1"/>
</dbReference>
<dbReference type="CDD" id="cd21157">
    <property type="entry name" value="PUA_G5K"/>
    <property type="match status" value="1"/>
</dbReference>
<reference evidence="12" key="1">
    <citation type="journal article" date="2023" name="Mol. Phylogenet. Evol.">
        <title>Genome-scale phylogeny and comparative genomics of the fungal order Sordariales.</title>
        <authorList>
            <person name="Hensen N."/>
            <person name="Bonometti L."/>
            <person name="Westerberg I."/>
            <person name="Brannstrom I.O."/>
            <person name="Guillou S."/>
            <person name="Cros-Aarteil S."/>
            <person name="Calhoun S."/>
            <person name="Haridas S."/>
            <person name="Kuo A."/>
            <person name="Mondo S."/>
            <person name="Pangilinan J."/>
            <person name="Riley R."/>
            <person name="LaButti K."/>
            <person name="Andreopoulos B."/>
            <person name="Lipzen A."/>
            <person name="Chen C."/>
            <person name="Yan M."/>
            <person name="Daum C."/>
            <person name="Ng V."/>
            <person name="Clum A."/>
            <person name="Steindorff A."/>
            <person name="Ohm R.A."/>
            <person name="Martin F."/>
            <person name="Silar P."/>
            <person name="Natvig D.O."/>
            <person name="Lalanne C."/>
            <person name="Gautier V."/>
            <person name="Ament-Velasquez S.L."/>
            <person name="Kruys A."/>
            <person name="Hutchinson M.I."/>
            <person name="Powell A.J."/>
            <person name="Barry K."/>
            <person name="Miller A.N."/>
            <person name="Grigoriev I.V."/>
            <person name="Debuchy R."/>
            <person name="Gladieux P."/>
            <person name="Hiltunen Thoren M."/>
            <person name="Johannesson H."/>
        </authorList>
    </citation>
    <scope>NUCLEOTIDE SEQUENCE</scope>
    <source>
        <strain evidence="12">PSN309</strain>
    </source>
</reference>
<keyword evidence="7 12" id="KW-0418">Kinase</keyword>
<sequence>MRGTRPLGVVIKLGTSSIVDEKSHEPLLSILTLIVETAVRLRKDGHKVIIVSSGAIGVGLRRMDVEKRPKHLSKLQALAAIGQCRLMSLWDSLFNHLRQPIAQILLTRNDIADRSRYLNAQRTINELLDMGVIPIVNENDTLAVSEIKFGDNDTLSAITAAMVHADLLFLMTDVDCLYDKNPRTNPDAQPIEVVEDIGSLVADVSTAGSSLGTGGMSTKIVAARLATSAGVTTVITRSSNPGNIINIVKHIQASRSPPSPASKIAQPEPSSNGQNNTEALLQASVSSSTPRSNKIPLHTRFLPSPHPVRDRYFWILHGLRPHGTLYIDPGAYKALVGKAGLLAAGVVDVEGVFAQQEAVRICVVEKKRSTPGEDGKLWEGTATEVGRALTNYASSEIARIKGHQSAEIPALLGYMDSEYVAQRESISFFSFSGVSRPATPVREIVASHEPAASRAQTPLASPGEEKGVVVGL</sequence>
<evidence type="ECO:0000256" key="6">
    <source>
        <dbReference type="ARBA" id="ARBA00022741"/>
    </source>
</evidence>
<dbReference type="PIRSF" id="PIRSF000729">
    <property type="entry name" value="GK"/>
    <property type="match status" value="1"/>
</dbReference>
<dbReference type="InterPro" id="IPR041739">
    <property type="entry name" value="G5K_ProB"/>
</dbReference>
<dbReference type="GO" id="GO:0003723">
    <property type="term" value="F:RNA binding"/>
    <property type="evidence" value="ECO:0007669"/>
    <property type="project" value="InterPro"/>
</dbReference>
<dbReference type="PANTHER" id="PTHR43654:SF3">
    <property type="entry name" value="GLUTAMATE 5-KINASE"/>
    <property type="match status" value="1"/>
</dbReference>
<evidence type="ECO:0000256" key="2">
    <source>
        <dbReference type="ARBA" id="ARBA00022490"/>
    </source>
</evidence>
<dbReference type="Pfam" id="PF00696">
    <property type="entry name" value="AA_kinase"/>
    <property type="match status" value="1"/>
</dbReference>
<dbReference type="CDD" id="cd04242">
    <property type="entry name" value="AAK_G5K_ProB"/>
    <property type="match status" value="1"/>
</dbReference>
<keyword evidence="2" id="KW-0963">Cytoplasm</keyword>
<keyword evidence="13" id="KW-1185">Reference proteome</keyword>
<dbReference type="InterPro" id="IPR036974">
    <property type="entry name" value="PUA_sf"/>
</dbReference>
<accession>A0AAN6WZC8</accession>
<evidence type="ECO:0000256" key="8">
    <source>
        <dbReference type="ARBA" id="ARBA00022840"/>
    </source>
</evidence>
<dbReference type="InterPro" id="IPR011529">
    <property type="entry name" value="Glu_5kinase"/>
</dbReference>
<keyword evidence="3" id="KW-0028">Amino-acid biosynthesis</keyword>
<organism evidence="12 13">
    <name type="scientific">Podospora australis</name>
    <dbReference type="NCBI Taxonomy" id="1536484"/>
    <lineage>
        <taxon>Eukaryota</taxon>
        <taxon>Fungi</taxon>
        <taxon>Dikarya</taxon>
        <taxon>Ascomycota</taxon>
        <taxon>Pezizomycotina</taxon>
        <taxon>Sordariomycetes</taxon>
        <taxon>Sordariomycetidae</taxon>
        <taxon>Sordariales</taxon>
        <taxon>Podosporaceae</taxon>
        <taxon>Podospora</taxon>
    </lineage>
</organism>
<evidence type="ECO:0000256" key="4">
    <source>
        <dbReference type="ARBA" id="ARBA00022650"/>
    </source>
</evidence>
<dbReference type="Gene3D" id="2.30.130.10">
    <property type="entry name" value="PUA domain"/>
    <property type="match status" value="1"/>
</dbReference>
<evidence type="ECO:0000256" key="1">
    <source>
        <dbReference type="ARBA" id="ARBA00004496"/>
    </source>
</evidence>
<dbReference type="PRINTS" id="PR00474">
    <property type="entry name" value="GLU5KINASE"/>
</dbReference>
<proteinExistence type="inferred from homology"/>
<dbReference type="PROSITE" id="PS00902">
    <property type="entry name" value="GLUTAMATE_5_KINASE"/>
    <property type="match status" value="1"/>
</dbReference>
<evidence type="ECO:0000259" key="11">
    <source>
        <dbReference type="SMART" id="SM00359"/>
    </source>
</evidence>
<evidence type="ECO:0000313" key="13">
    <source>
        <dbReference type="Proteomes" id="UP001302126"/>
    </source>
</evidence>
<reference evidence="12" key="2">
    <citation type="submission" date="2023-05" db="EMBL/GenBank/DDBJ databases">
        <authorList>
            <consortium name="Lawrence Berkeley National Laboratory"/>
            <person name="Steindorff A."/>
            <person name="Hensen N."/>
            <person name="Bonometti L."/>
            <person name="Westerberg I."/>
            <person name="Brannstrom I.O."/>
            <person name="Guillou S."/>
            <person name="Cros-Aarteil S."/>
            <person name="Calhoun S."/>
            <person name="Haridas S."/>
            <person name="Kuo A."/>
            <person name="Mondo S."/>
            <person name="Pangilinan J."/>
            <person name="Riley R."/>
            <person name="Labutti K."/>
            <person name="Andreopoulos B."/>
            <person name="Lipzen A."/>
            <person name="Chen C."/>
            <person name="Yanf M."/>
            <person name="Daum C."/>
            <person name="Ng V."/>
            <person name="Clum A."/>
            <person name="Ohm R."/>
            <person name="Martin F."/>
            <person name="Silar P."/>
            <person name="Natvig D."/>
            <person name="Lalanne C."/>
            <person name="Gautier V."/>
            <person name="Ament-Velasquez S.L."/>
            <person name="Kruys A."/>
            <person name="Hutchinson M.I."/>
            <person name="Powell A.J."/>
            <person name="Barry K."/>
            <person name="Miller A.N."/>
            <person name="Grigoriev I.V."/>
            <person name="Debuchy R."/>
            <person name="Gladieux P."/>
            <person name="Thoren M.H."/>
            <person name="Johannesson H."/>
        </authorList>
    </citation>
    <scope>NUCLEOTIDE SEQUENCE</scope>
    <source>
        <strain evidence="12">PSN309</strain>
    </source>
</reference>
<keyword evidence="6" id="KW-0547">Nucleotide-binding</keyword>
<keyword evidence="8" id="KW-0067">ATP-binding</keyword>
<keyword evidence="5" id="KW-0808">Transferase</keyword>
<evidence type="ECO:0000256" key="5">
    <source>
        <dbReference type="ARBA" id="ARBA00022679"/>
    </source>
</evidence>
<dbReference type="InterPro" id="IPR019797">
    <property type="entry name" value="Glutamate_5-kinase_CS"/>
</dbReference>
<protein>
    <submittedName>
        <fullName evidence="12">Aspartate/glutamate/uridylate kinase</fullName>
    </submittedName>
</protein>
<dbReference type="PANTHER" id="PTHR43654">
    <property type="entry name" value="GLUTAMATE 5-KINASE"/>
    <property type="match status" value="1"/>
</dbReference>
<dbReference type="InterPro" id="IPR002478">
    <property type="entry name" value="PUA"/>
</dbReference>
<comment type="subcellular location">
    <subcellularLocation>
        <location evidence="1">Cytoplasm</location>
    </subcellularLocation>
</comment>
<dbReference type="PROSITE" id="PS50890">
    <property type="entry name" value="PUA"/>
    <property type="match status" value="1"/>
</dbReference>
<dbReference type="Proteomes" id="UP001302126">
    <property type="component" value="Unassembled WGS sequence"/>
</dbReference>